<evidence type="ECO:0000256" key="11">
    <source>
        <dbReference type="ARBA" id="ARBA00046340"/>
    </source>
</evidence>
<dbReference type="AlphaFoldDB" id="A0A9P6E486"/>
<gene>
    <name evidence="13" type="ORF">CPB83DRAFT_899871</name>
</gene>
<evidence type="ECO:0000256" key="7">
    <source>
        <dbReference type="ARBA" id="ARBA00023008"/>
    </source>
</evidence>
<evidence type="ECO:0000313" key="14">
    <source>
        <dbReference type="Proteomes" id="UP000807306"/>
    </source>
</evidence>
<evidence type="ECO:0000256" key="12">
    <source>
        <dbReference type="SAM" id="SignalP"/>
    </source>
</evidence>
<feature type="chain" id="PRO_5040411693" evidence="12">
    <location>
        <begin position="19"/>
        <end position="386"/>
    </location>
</feature>
<proteinExistence type="inferred from homology"/>
<evidence type="ECO:0000256" key="1">
    <source>
        <dbReference type="ARBA" id="ARBA00001973"/>
    </source>
</evidence>
<evidence type="ECO:0000256" key="5">
    <source>
        <dbReference type="ARBA" id="ARBA00022729"/>
    </source>
</evidence>
<comment type="cofactor">
    <cofactor evidence="1">
        <name>Cu(2+)</name>
        <dbReference type="ChEBI" id="CHEBI:29036"/>
    </cofactor>
</comment>
<keyword evidence="10" id="KW-0325">Glycoprotein</keyword>
<evidence type="ECO:0000256" key="3">
    <source>
        <dbReference type="ARBA" id="ARBA00022525"/>
    </source>
</evidence>
<keyword evidence="6" id="KW-0560">Oxidoreductase</keyword>
<dbReference type="InterPro" id="IPR054497">
    <property type="entry name" value="LPMO_AA14"/>
</dbReference>
<evidence type="ECO:0000256" key="8">
    <source>
        <dbReference type="ARBA" id="ARBA00023033"/>
    </source>
</evidence>
<feature type="signal peptide" evidence="12">
    <location>
        <begin position="1"/>
        <end position="18"/>
    </location>
</feature>
<keyword evidence="5 12" id="KW-0732">Signal</keyword>
<reference evidence="13" key="1">
    <citation type="submission" date="2020-11" db="EMBL/GenBank/DDBJ databases">
        <authorList>
            <consortium name="DOE Joint Genome Institute"/>
            <person name="Ahrendt S."/>
            <person name="Riley R."/>
            <person name="Andreopoulos W."/>
            <person name="Labutti K."/>
            <person name="Pangilinan J."/>
            <person name="Ruiz-Duenas F.J."/>
            <person name="Barrasa J.M."/>
            <person name="Sanchez-Garcia M."/>
            <person name="Camarero S."/>
            <person name="Miyauchi S."/>
            <person name="Serrano A."/>
            <person name="Linde D."/>
            <person name="Babiker R."/>
            <person name="Drula E."/>
            <person name="Ayuso-Fernandez I."/>
            <person name="Pacheco R."/>
            <person name="Padilla G."/>
            <person name="Ferreira P."/>
            <person name="Barriuso J."/>
            <person name="Kellner H."/>
            <person name="Castanera R."/>
            <person name="Alfaro M."/>
            <person name="Ramirez L."/>
            <person name="Pisabarro A.G."/>
            <person name="Kuo A."/>
            <person name="Tritt A."/>
            <person name="Lipzen A."/>
            <person name="He G."/>
            <person name="Yan M."/>
            <person name="Ng V."/>
            <person name="Cullen D."/>
            <person name="Martin F."/>
            <person name="Rosso M.-N."/>
            <person name="Henrissat B."/>
            <person name="Hibbett D."/>
            <person name="Martinez A.T."/>
            <person name="Grigoriev I.V."/>
        </authorList>
    </citation>
    <scope>NUCLEOTIDE SEQUENCE</scope>
    <source>
        <strain evidence="13">CBS 506.95</strain>
    </source>
</reference>
<sequence length="386" mass="42575">MFALLSLALLSVVVRVSGHSAFWHPSMYGFNVTDKTYPYDNRPVAPIKNMDFKTWWFHNHLDHPPNGGDFFELSAGKPATAEIACNKGATSFFASADGGDIRNPSNPNDPCPGSPSITYHTKSPDDLQGCALAIAYKSDVNQVQPEDFTVFSVNHTCVSKRFTDFQVPARMPPCPEGGCTCAFFWVHSPLTGGEENYMNGFKCNVTNTISNIPLATPKVPRRCGADIENQKLQASPANCTWGAKSPIYWYNKEKNNMFEGDFSPPVYNDKYNFIDGAQDDIFADSYLTIPDPSPSADMPVLADVSVKLPLNGTASVGSIPSSPASPASPFQARGCGHSATLAKRDVDELKDVERDWKTFTRGGLKGMAQRRRSLKHVSRRNLWRMW</sequence>
<keyword evidence="4" id="KW-0479">Metal-binding</keyword>
<evidence type="ECO:0000256" key="6">
    <source>
        <dbReference type="ARBA" id="ARBA00023002"/>
    </source>
</evidence>
<dbReference type="EMBL" id="MU157958">
    <property type="protein sequence ID" value="KAF9522148.1"/>
    <property type="molecule type" value="Genomic_DNA"/>
</dbReference>
<evidence type="ECO:0000313" key="13">
    <source>
        <dbReference type="EMBL" id="KAF9522148.1"/>
    </source>
</evidence>
<dbReference type="GO" id="GO:0005576">
    <property type="term" value="C:extracellular region"/>
    <property type="evidence" value="ECO:0007669"/>
    <property type="project" value="UniProtKB-SubCell"/>
</dbReference>
<evidence type="ECO:0000256" key="9">
    <source>
        <dbReference type="ARBA" id="ARBA00023157"/>
    </source>
</evidence>
<evidence type="ECO:0000256" key="2">
    <source>
        <dbReference type="ARBA" id="ARBA00004613"/>
    </source>
</evidence>
<dbReference type="Proteomes" id="UP000807306">
    <property type="component" value="Unassembled WGS sequence"/>
</dbReference>
<evidence type="ECO:0000256" key="10">
    <source>
        <dbReference type="ARBA" id="ARBA00023180"/>
    </source>
</evidence>
<dbReference type="OrthoDB" id="2019572at2759"/>
<keyword evidence="9" id="KW-1015">Disulfide bond</keyword>
<keyword evidence="7" id="KW-0186">Copper</keyword>
<comment type="caution">
    <text evidence="13">The sequence shown here is derived from an EMBL/GenBank/DDBJ whole genome shotgun (WGS) entry which is preliminary data.</text>
</comment>
<organism evidence="13 14">
    <name type="scientific">Crepidotus variabilis</name>
    <dbReference type="NCBI Taxonomy" id="179855"/>
    <lineage>
        <taxon>Eukaryota</taxon>
        <taxon>Fungi</taxon>
        <taxon>Dikarya</taxon>
        <taxon>Basidiomycota</taxon>
        <taxon>Agaricomycotina</taxon>
        <taxon>Agaricomycetes</taxon>
        <taxon>Agaricomycetidae</taxon>
        <taxon>Agaricales</taxon>
        <taxon>Agaricineae</taxon>
        <taxon>Crepidotaceae</taxon>
        <taxon>Crepidotus</taxon>
    </lineage>
</organism>
<keyword evidence="8" id="KW-0503">Monooxygenase</keyword>
<dbReference type="GO" id="GO:0004497">
    <property type="term" value="F:monooxygenase activity"/>
    <property type="evidence" value="ECO:0007669"/>
    <property type="project" value="UniProtKB-KW"/>
</dbReference>
<dbReference type="Pfam" id="PF22810">
    <property type="entry name" value="LPMO_AA14"/>
    <property type="match status" value="1"/>
</dbReference>
<evidence type="ECO:0000256" key="4">
    <source>
        <dbReference type="ARBA" id="ARBA00022723"/>
    </source>
</evidence>
<comment type="similarity">
    <text evidence="11">Belongs to the polysaccharide monooxygenase AA14 family.</text>
</comment>
<dbReference type="GO" id="GO:0046872">
    <property type="term" value="F:metal ion binding"/>
    <property type="evidence" value="ECO:0007669"/>
    <property type="project" value="UniProtKB-KW"/>
</dbReference>
<name>A0A9P6E486_9AGAR</name>
<comment type="subcellular location">
    <subcellularLocation>
        <location evidence="2">Secreted</location>
    </subcellularLocation>
</comment>
<keyword evidence="3" id="KW-0964">Secreted</keyword>
<protein>
    <submittedName>
        <fullName evidence="13">Uncharacterized protein</fullName>
    </submittedName>
</protein>
<keyword evidence="14" id="KW-1185">Reference proteome</keyword>
<accession>A0A9P6E486</accession>